<evidence type="ECO:0000313" key="2">
    <source>
        <dbReference type="EMBL" id="MBO0951190.1"/>
    </source>
</evidence>
<dbReference type="RefSeq" id="WP_207331145.1">
    <property type="nucleotide sequence ID" value="NZ_JAFMYW010000007.1"/>
</dbReference>
<dbReference type="Proteomes" id="UP000664628">
    <property type="component" value="Unassembled WGS sequence"/>
</dbReference>
<gene>
    <name evidence="2" type="ORF">J2I46_21575</name>
</gene>
<sequence length="51" mass="6047">MENRRHLDRYRAWQKYKYVKSALFVQGQEPSNRTGGKHFASESSNTEISTR</sequence>
<accession>A0ABS3JMF2</accession>
<feature type="region of interest" description="Disordered" evidence="1">
    <location>
        <begin position="27"/>
        <end position="51"/>
    </location>
</feature>
<feature type="compositionally biased region" description="Polar residues" evidence="1">
    <location>
        <begin position="41"/>
        <end position="51"/>
    </location>
</feature>
<name>A0ABS3JMF2_9BACT</name>
<evidence type="ECO:0000313" key="3">
    <source>
        <dbReference type="Proteomes" id="UP000664628"/>
    </source>
</evidence>
<protein>
    <submittedName>
        <fullName evidence="2">Uncharacterized protein</fullName>
    </submittedName>
</protein>
<comment type="caution">
    <text evidence="2">The sequence shown here is derived from an EMBL/GenBank/DDBJ whole genome shotgun (WGS) entry which is preliminary data.</text>
</comment>
<keyword evidence="3" id="KW-1185">Reference proteome</keyword>
<dbReference type="EMBL" id="JAFMYW010000007">
    <property type="protein sequence ID" value="MBO0951190.1"/>
    <property type="molecule type" value="Genomic_DNA"/>
</dbReference>
<reference evidence="2 3" key="1">
    <citation type="submission" date="2021-03" db="EMBL/GenBank/DDBJ databases">
        <title>Fibrella sp. HMF5405 genome sequencing and assembly.</title>
        <authorList>
            <person name="Kang H."/>
            <person name="Kim H."/>
            <person name="Bae S."/>
            <person name="Joh K."/>
        </authorList>
    </citation>
    <scope>NUCLEOTIDE SEQUENCE [LARGE SCALE GENOMIC DNA]</scope>
    <source>
        <strain evidence="2 3">HMF5405</strain>
    </source>
</reference>
<proteinExistence type="predicted"/>
<organism evidence="2 3">
    <name type="scientific">Fibrella forsythiae</name>
    <dbReference type="NCBI Taxonomy" id="2817061"/>
    <lineage>
        <taxon>Bacteria</taxon>
        <taxon>Pseudomonadati</taxon>
        <taxon>Bacteroidota</taxon>
        <taxon>Cytophagia</taxon>
        <taxon>Cytophagales</taxon>
        <taxon>Spirosomataceae</taxon>
        <taxon>Fibrella</taxon>
    </lineage>
</organism>
<evidence type="ECO:0000256" key="1">
    <source>
        <dbReference type="SAM" id="MobiDB-lite"/>
    </source>
</evidence>